<evidence type="ECO:0000256" key="3">
    <source>
        <dbReference type="SAM" id="MobiDB-lite"/>
    </source>
</evidence>
<dbReference type="Pfam" id="PF03184">
    <property type="entry name" value="DDE_1"/>
    <property type="match status" value="1"/>
</dbReference>
<dbReference type="EMBL" id="KQ030964">
    <property type="protein sequence ID" value="KJZ68250.1"/>
    <property type="molecule type" value="Genomic_DNA"/>
</dbReference>
<dbReference type="PROSITE" id="PS51253">
    <property type="entry name" value="HTH_CENPB"/>
    <property type="match status" value="1"/>
</dbReference>
<evidence type="ECO:0000256" key="2">
    <source>
        <dbReference type="SAM" id="Coils"/>
    </source>
</evidence>
<dbReference type="InterPro" id="IPR004875">
    <property type="entry name" value="DDE_SF_endonuclease_dom"/>
</dbReference>
<feature type="region of interest" description="Disordered" evidence="3">
    <location>
        <begin position="718"/>
        <end position="773"/>
    </location>
</feature>
<dbReference type="PANTHER" id="PTHR19303">
    <property type="entry name" value="TRANSPOSON"/>
    <property type="match status" value="1"/>
</dbReference>
<evidence type="ECO:0000256" key="1">
    <source>
        <dbReference type="ARBA" id="ARBA00023125"/>
    </source>
</evidence>
<organism evidence="5 6">
    <name type="scientific">Hirsutella minnesotensis 3608</name>
    <dbReference type="NCBI Taxonomy" id="1043627"/>
    <lineage>
        <taxon>Eukaryota</taxon>
        <taxon>Fungi</taxon>
        <taxon>Dikarya</taxon>
        <taxon>Ascomycota</taxon>
        <taxon>Pezizomycotina</taxon>
        <taxon>Sordariomycetes</taxon>
        <taxon>Hypocreomycetidae</taxon>
        <taxon>Hypocreales</taxon>
        <taxon>Ophiocordycipitaceae</taxon>
        <taxon>Hirsutella</taxon>
    </lineage>
</organism>
<dbReference type="OrthoDB" id="5103739at2759"/>
<feature type="coiled-coil region" evidence="2">
    <location>
        <begin position="553"/>
        <end position="580"/>
    </location>
</feature>
<dbReference type="GO" id="GO:0005634">
    <property type="term" value="C:nucleus"/>
    <property type="evidence" value="ECO:0007669"/>
    <property type="project" value="TreeGrafter"/>
</dbReference>
<gene>
    <name evidence="5" type="ORF">HIM_12361</name>
</gene>
<dbReference type="AlphaFoldDB" id="A0A0F7ZI46"/>
<protein>
    <recommendedName>
        <fullName evidence="4">HTH CENPB-type domain-containing protein</fullName>
    </recommendedName>
</protein>
<keyword evidence="2" id="KW-0175">Coiled coil</keyword>
<feature type="region of interest" description="Disordered" evidence="3">
    <location>
        <begin position="667"/>
        <end position="696"/>
    </location>
</feature>
<evidence type="ECO:0000259" key="4">
    <source>
        <dbReference type="PROSITE" id="PS51253"/>
    </source>
</evidence>
<dbReference type="InterPro" id="IPR050863">
    <property type="entry name" value="CenT-Element_Derived"/>
</dbReference>
<reference evidence="5 6" key="1">
    <citation type="journal article" date="2014" name="Genome Biol. Evol.">
        <title>Comparative genomics and transcriptomics analyses reveal divergent lifestyle features of nematode endoparasitic fungus Hirsutella minnesotensis.</title>
        <authorList>
            <person name="Lai Y."/>
            <person name="Liu K."/>
            <person name="Zhang X."/>
            <person name="Zhang X."/>
            <person name="Li K."/>
            <person name="Wang N."/>
            <person name="Shu C."/>
            <person name="Wu Y."/>
            <person name="Wang C."/>
            <person name="Bushley K.E."/>
            <person name="Xiang M."/>
            <person name="Liu X."/>
        </authorList>
    </citation>
    <scope>NUCLEOTIDE SEQUENCE [LARGE SCALE GENOMIC DNA]</scope>
    <source>
        <strain evidence="5 6">3608</strain>
    </source>
</reference>
<sequence>MDPSVFKAARAVLLYREAAHRPRRAITTPTRPLSIRAAAAKYGVSPATVQRAVKRLASTEAPAITGRPPVFNDDEDEAIVAYVLWMQQGGFPATKSQVEAAALTLRRRRDPDAPPLSKNWYGRWLEAHPYLRKTTIRAVERDRKSFESTNIAGVEKFFSRLDDLTKKHRIDASEIWNADECGIRIGSVRERISVLVVRTTRHRRPEVIDPGNRESCTLIGAASAAGDTMPPWMVFKVFPTESWADADGSGDIRFARSDTGFSNSEITLDWVHHFNIISWSKSSRAQGTGQSLEQWFGCTAWCTDPDNAAVPREPRARPKHERIFRCLVVDGFTGHTDVAFIEYCIKFDIFVVLFPPHSTHVLQPLDVGVFQQLKNAQQKDLREFILHGNLNFTRHDFIASLQKTFDEGFTRRNIISGFKKTGIWPVSSEPAVMKLLEAQKKARRPIDPAYAALLPAEDRWQQSANVVRNVGERYHDVLSSPTRRGIVAASRVITEAQLLESNLRYFIKDRDRRIEKVNNRIKRGKAVKPSGQFFTNSVSLNQIRQQSQRNLEAEAKKEERRQLRESQRILRREMESLREQWRGDKIHEVNGKRKTLTFKQWLELTHKANNYLSLEVNNKEYRRLLNIHDDSFFFDIVRRGQRPGLDEAIQAASQAAKPLSAFEFPPSDFSVNISTQRPPAADEGDGDDEFSSMHDPDEYHDAIQYTELLQASSDWALQSSPPAEARPASTPRSHDAARSSPSLPSSPPMATPCRYRENDIEMPRNVRLGTSLL</sequence>
<keyword evidence="6" id="KW-1185">Reference proteome</keyword>
<evidence type="ECO:0000313" key="6">
    <source>
        <dbReference type="Proteomes" id="UP000054481"/>
    </source>
</evidence>
<dbReference type="InterPro" id="IPR006600">
    <property type="entry name" value="HTH_CenpB_DNA-bd_dom"/>
</dbReference>
<keyword evidence="1" id="KW-0238">DNA-binding</keyword>
<name>A0A0F7ZI46_9HYPO</name>
<dbReference type="PANTHER" id="PTHR19303:SF74">
    <property type="entry name" value="POGO TRANSPOSABLE ELEMENT WITH KRAB DOMAIN"/>
    <property type="match status" value="1"/>
</dbReference>
<dbReference type="Proteomes" id="UP000054481">
    <property type="component" value="Unassembled WGS sequence"/>
</dbReference>
<feature type="domain" description="HTH CENPB-type" evidence="4">
    <location>
        <begin position="63"/>
        <end position="134"/>
    </location>
</feature>
<dbReference type="GO" id="GO:0003677">
    <property type="term" value="F:DNA binding"/>
    <property type="evidence" value="ECO:0007669"/>
    <property type="project" value="UniProtKB-KW"/>
</dbReference>
<accession>A0A0F7ZI46</accession>
<evidence type="ECO:0000313" key="5">
    <source>
        <dbReference type="EMBL" id="KJZ68250.1"/>
    </source>
</evidence>
<proteinExistence type="predicted"/>
<feature type="compositionally biased region" description="Basic and acidic residues" evidence="3">
    <location>
        <begin position="754"/>
        <end position="764"/>
    </location>
</feature>